<protein>
    <submittedName>
        <fullName evidence="1">Uncharacterized protein</fullName>
    </submittedName>
</protein>
<evidence type="ECO:0000313" key="2">
    <source>
        <dbReference type="Proteomes" id="UP001470230"/>
    </source>
</evidence>
<sequence>MNKDPFEFHRRLHLQKITEDLPYRLAGINKEKKIVNDSSSESSDEFTPNFKHNELAHDPERIKKAYTFSPKKKKSNNIKIPKTALSHRKRIDVDLYFSKSPKNHNQIISKDTINNSNDKYDLYNLNIDIENNQKSKPSYSNFDSSKSEGRKNIYPFLTEFDYESEEEKLKREHLENIHISGTSLVPSSCKELQVPSEFRSLSHFSKPYQESPKKDEFDEGKYQEIENWQNFIKNEEYVANDENSTSQESKHTTENNVLPTSTRLPTEIKDVDQISDDVKETKFKELLKNAKPKAFSIDSNLQEKVTNRVLMKKKTTAAIHNASVDSHLSQSVPFMWPAAKKSLVVVRHEKPLHDYLEKRQGNQLMANEEIISIAKTLQKVEKQKKIAKEKQKIPDWARGASDPILMTAPKKTKIILKSKRMKEIDYLV</sequence>
<comment type="caution">
    <text evidence="1">The sequence shown here is derived from an EMBL/GenBank/DDBJ whole genome shotgun (WGS) entry which is preliminary data.</text>
</comment>
<gene>
    <name evidence="1" type="ORF">M9Y10_013116</name>
</gene>
<name>A0ABR2I714_9EUKA</name>
<organism evidence="1 2">
    <name type="scientific">Tritrichomonas musculus</name>
    <dbReference type="NCBI Taxonomy" id="1915356"/>
    <lineage>
        <taxon>Eukaryota</taxon>
        <taxon>Metamonada</taxon>
        <taxon>Parabasalia</taxon>
        <taxon>Tritrichomonadida</taxon>
        <taxon>Tritrichomonadidae</taxon>
        <taxon>Tritrichomonas</taxon>
    </lineage>
</organism>
<keyword evidence="2" id="KW-1185">Reference proteome</keyword>
<accession>A0ABR2I714</accession>
<evidence type="ECO:0000313" key="1">
    <source>
        <dbReference type="EMBL" id="KAK8858016.1"/>
    </source>
</evidence>
<dbReference type="Proteomes" id="UP001470230">
    <property type="component" value="Unassembled WGS sequence"/>
</dbReference>
<dbReference type="EMBL" id="JAPFFF010000019">
    <property type="protein sequence ID" value="KAK8858016.1"/>
    <property type="molecule type" value="Genomic_DNA"/>
</dbReference>
<reference evidence="1 2" key="1">
    <citation type="submission" date="2024-04" db="EMBL/GenBank/DDBJ databases">
        <title>Tritrichomonas musculus Genome.</title>
        <authorList>
            <person name="Alves-Ferreira E."/>
            <person name="Grigg M."/>
            <person name="Lorenzi H."/>
            <person name="Galac M."/>
        </authorList>
    </citation>
    <scope>NUCLEOTIDE SEQUENCE [LARGE SCALE GENOMIC DNA]</scope>
    <source>
        <strain evidence="1 2">EAF2021</strain>
    </source>
</reference>
<proteinExistence type="predicted"/>